<gene>
    <name evidence="1" type="ORF">P7122_10260</name>
</gene>
<evidence type="ECO:0000313" key="1">
    <source>
        <dbReference type="EMBL" id="MDG4716258.1"/>
    </source>
</evidence>
<keyword evidence="2" id="KW-1185">Reference proteome</keyword>
<dbReference type="Proteomes" id="UP001529085">
    <property type="component" value="Unassembled WGS sequence"/>
</dbReference>
<comment type="caution">
    <text evidence="1">The sequence shown here is derived from an EMBL/GenBank/DDBJ whole genome shotgun (WGS) entry which is preliminary data.</text>
</comment>
<name>A0ABT6G2K4_9FLAO</name>
<accession>A0ABT6G2K4</accession>
<protein>
    <submittedName>
        <fullName evidence="1">Uncharacterized protein</fullName>
    </submittedName>
</protein>
<dbReference type="EMBL" id="JARSBN010000005">
    <property type="protein sequence ID" value="MDG4716258.1"/>
    <property type="molecule type" value="Genomic_DNA"/>
</dbReference>
<proteinExistence type="predicted"/>
<sequence>MCFVGNVLYYQLNIDYIIETYCVNKEKPELQCNGKCHLAKQLSATKTTDKNGKAILNLSDSFFPVFSQEFQEFKTSFILSIAIKDKIVSPAQNYKFSFEQVHFKPPIA</sequence>
<organism evidence="1 2">
    <name type="scientific">Winogradskyella marincola</name>
    <dbReference type="NCBI Taxonomy" id="3037795"/>
    <lineage>
        <taxon>Bacteria</taxon>
        <taxon>Pseudomonadati</taxon>
        <taxon>Bacteroidota</taxon>
        <taxon>Flavobacteriia</taxon>
        <taxon>Flavobacteriales</taxon>
        <taxon>Flavobacteriaceae</taxon>
        <taxon>Winogradskyella</taxon>
    </lineage>
</organism>
<evidence type="ECO:0000313" key="2">
    <source>
        <dbReference type="Proteomes" id="UP001529085"/>
    </source>
</evidence>
<dbReference type="RefSeq" id="WP_278005707.1">
    <property type="nucleotide sequence ID" value="NZ_JARSBN010000005.1"/>
</dbReference>
<reference evidence="1 2" key="1">
    <citation type="submission" date="2023-03" db="EMBL/GenBank/DDBJ databases">
        <title>Strain YYF002 represents a novel species in the genus Winogradskyella isolated from seawater.</title>
        <authorList>
            <person name="Fu Z.-Y."/>
        </authorList>
    </citation>
    <scope>NUCLEOTIDE SEQUENCE [LARGE SCALE GENOMIC DNA]</scope>
    <source>
        <strain evidence="1 2">YYF002</strain>
    </source>
</reference>